<evidence type="ECO:0000313" key="4">
    <source>
        <dbReference type="Proteomes" id="UP001515100"/>
    </source>
</evidence>
<evidence type="ECO:0000313" key="3">
    <source>
        <dbReference type="EMBL" id="KAA1373081.1"/>
    </source>
</evidence>
<dbReference type="RefSeq" id="WP_129185211.1">
    <property type="nucleotide sequence ID" value="NZ_JAGIOG010000001.1"/>
</dbReference>
<proteinExistence type="predicted"/>
<keyword evidence="1" id="KW-0560">Oxidoreductase</keyword>
<dbReference type="Gene3D" id="3.50.50.60">
    <property type="entry name" value="FAD/NAD(P)-binding domain"/>
    <property type="match status" value="1"/>
</dbReference>
<dbReference type="GO" id="GO:0005737">
    <property type="term" value="C:cytoplasm"/>
    <property type="evidence" value="ECO:0007669"/>
    <property type="project" value="TreeGrafter"/>
</dbReference>
<evidence type="ECO:0000256" key="1">
    <source>
        <dbReference type="ARBA" id="ARBA00023002"/>
    </source>
</evidence>
<dbReference type="Proteomes" id="UP001515100">
    <property type="component" value="Unassembled WGS sequence"/>
</dbReference>
<sequence>MNQHQSSPIVVIGAGITGLSIAHHLLAASDREVVVVDSGDVGNGTTPAGAGFVAEWSTVIPHLGPQAYALQKYSLDFYRGIHESGRDVHFRGNGNIVFFNHEDTLAAGLAAIAAGPCASDRNTVVSAAEIGALTGGAVDASAVAGGVLMPSGIQLETGLAIQHIAEGVEQQGGTILRGVTMESLEIDGGRVVGVNLSTGHIATDSVVLAVGAWLNAALAQVDWKLPLVPFVATRFVTEDVGLSPDMPTLQGKDFPLWIRESEGGFTWGSTHGAAPAHRLGGTWNALGKDERWRQDLVDAMAADVDRVAQVFPKLAGAQTIREIQGMPVYSVDGGMFVGEVPNTAGLFAAGGDNESGVSHGPGVGRLLADLVLGRDPICDPTRFRLDRFDPQEYPDPESVGQHYVRGGVGFIADAHREPMPLS</sequence>
<reference evidence="3" key="1">
    <citation type="submission" date="2019-09" db="EMBL/GenBank/DDBJ databases">
        <authorList>
            <person name="Li J."/>
        </authorList>
    </citation>
    <scope>NUCLEOTIDE SEQUENCE [LARGE SCALE GENOMIC DNA]</scope>
    <source>
        <strain evidence="3">NRBC 14897</strain>
    </source>
</reference>
<comment type="caution">
    <text evidence="3">The sequence shown here is derived from an EMBL/GenBank/DDBJ whole genome shotgun (WGS) entry which is preliminary data.</text>
</comment>
<evidence type="ECO:0000259" key="2">
    <source>
        <dbReference type="Pfam" id="PF01266"/>
    </source>
</evidence>
<accession>A0A641AHB3</accession>
<protein>
    <submittedName>
        <fullName evidence="3">FAD-binding oxidoreductase</fullName>
    </submittedName>
</protein>
<dbReference type="Gene3D" id="3.30.9.10">
    <property type="entry name" value="D-Amino Acid Oxidase, subunit A, domain 2"/>
    <property type="match status" value="1"/>
</dbReference>
<dbReference type="AlphaFoldDB" id="A0A641AHB3"/>
<dbReference type="InterPro" id="IPR006076">
    <property type="entry name" value="FAD-dep_OxRdtase"/>
</dbReference>
<organism evidence="3 4">
    <name type="scientific">Aeromicrobium fastidiosum</name>
    <dbReference type="NCBI Taxonomy" id="52699"/>
    <lineage>
        <taxon>Bacteria</taxon>
        <taxon>Bacillati</taxon>
        <taxon>Actinomycetota</taxon>
        <taxon>Actinomycetes</taxon>
        <taxon>Propionibacteriales</taxon>
        <taxon>Nocardioidaceae</taxon>
        <taxon>Aeromicrobium</taxon>
    </lineage>
</organism>
<dbReference type="Pfam" id="PF01266">
    <property type="entry name" value="DAO"/>
    <property type="match status" value="1"/>
</dbReference>
<name>A0A641AHB3_9ACTN</name>
<dbReference type="SUPFAM" id="SSF51905">
    <property type="entry name" value="FAD/NAD(P)-binding domain"/>
    <property type="match status" value="1"/>
</dbReference>
<feature type="domain" description="FAD dependent oxidoreductase" evidence="2">
    <location>
        <begin position="9"/>
        <end position="370"/>
    </location>
</feature>
<dbReference type="PANTHER" id="PTHR13847">
    <property type="entry name" value="SARCOSINE DEHYDROGENASE-RELATED"/>
    <property type="match status" value="1"/>
</dbReference>
<keyword evidence="4" id="KW-1185">Reference proteome</keyword>
<gene>
    <name evidence="3" type="ORF">ESP62_018540</name>
</gene>
<dbReference type="GO" id="GO:0016491">
    <property type="term" value="F:oxidoreductase activity"/>
    <property type="evidence" value="ECO:0007669"/>
    <property type="project" value="UniProtKB-KW"/>
</dbReference>
<dbReference type="InterPro" id="IPR036188">
    <property type="entry name" value="FAD/NAD-bd_sf"/>
</dbReference>
<dbReference type="OrthoDB" id="9806257at2"/>
<dbReference type="EMBL" id="SDPP02000006">
    <property type="protein sequence ID" value="KAA1373081.1"/>
    <property type="molecule type" value="Genomic_DNA"/>
</dbReference>
<dbReference type="PANTHER" id="PTHR13847:SF287">
    <property type="entry name" value="FAD-DEPENDENT OXIDOREDUCTASE DOMAIN-CONTAINING PROTEIN 1"/>
    <property type="match status" value="1"/>
</dbReference>